<dbReference type="SMART" id="SM00245">
    <property type="entry name" value="TSPc"/>
    <property type="match status" value="1"/>
</dbReference>
<dbReference type="InterPro" id="IPR040573">
    <property type="entry name" value="TSP_N"/>
</dbReference>
<dbReference type="SUPFAM" id="SSF50156">
    <property type="entry name" value="PDZ domain-like"/>
    <property type="match status" value="1"/>
</dbReference>
<protein>
    <submittedName>
        <fullName evidence="8">Tail-specific protease</fullName>
    </submittedName>
</protein>
<dbReference type="InterPro" id="IPR036034">
    <property type="entry name" value="PDZ_sf"/>
</dbReference>
<organism evidence="8 9">
    <name type="scientific">Capnocytophaga felis</name>
    <dbReference type="NCBI Taxonomy" id="2267611"/>
    <lineage>
        <taxon>Bacteria</taxon>
        <taxon>Pseudomonadati</taxon>
        <taxon>Bacteroidota</taxon>
        <taxon>Flavobacteriia</taxon>
        <taxon>Flavobacteriales</taxon>
        <taxon>Flavobacteriaceae</taxon>
        <taxon>Capnocytophaga</taxon>
    </lineage>
</organism>
<dbReference type="PANTHER" id="PTHR32060:SF22">
    <property type="entry name" value="CARBOXYL-TERMINAL-PROCESSING PEPTIDASE 3, CHLOROPLASTIC"/>
    <property type="match status" value="1"/>
</dbReference>
<dbReference type="InterPro" id="IPR020992">
    <property type="entry name" value="Tail_Prtase_C"/>
</dbReference>
<feature type="chain" id="PRO_5024429680" evidence="6">
    <location>
        <begin position="20"/>
        <end position="696"/>
    </location>
</feature>
<evidence type="ECO:0000313" key="8">
    <source>
        <dbReference type="EMBL" id="GET46242.1"/>
    </source>
</evidence>
<dbReference type="GO" id="GO:0004175">
    <property type="term" value="F:endopeptidase activity"/>
    <property type="evidence" value="ECO:0007669"/>
    <property type="project" value="TreeGrafter"/>
</dbReference>
<feature type="signal peptide" evidence="6">
    <location>
        <begin position="1"/>
        <end position="19"/>
    </location>
</feature>
<dbReference type="GO" id="GO:0008236">
    <property type="term" value="F:serine-type peptidase activity"/>
    <property type="evidence" value="ECO:0007669"/>
    <property type="project" value="UniProtKB-KW"/>
</dbReference>
<evidence type="ECO:0000256" key="3">
    <source>
        <dbReference type="ARBA" id="ARBA00022801"/>
    </source>
</evidence>
<evidence type="ECO:0000256" key="1">
    <source>
        <dbReference type="ARBA" id="ARBA00009179"/>
    </source>
</evidence>
<feature type="domain" description="PDZ" evidence="7">
    <location>
        <begin position="244"/>
        <end position="318"/>
    </location>
</feature>
<evidence type="ECO:0000256" key="4">
    <source>
        <dbReference type="ARBA" id="ARBA00022825"/>
    </source>
</evidence>
<dbReference type="GO" id="GO:0007165">
    <property type="term" value="P:signal transduction"/>
    <property type="evidence" value="ECO:0007669"/>
    <property type="project" value="TreeGrafter"/>
</dbReference>
<dbReference type="PANTHER" id="PTHR32060">
    <property type="entry name" value="TAIL-SPECIFIC PROTEASE"/>
    <property type="match status" value="1"/>
</dbReference>
<dbReference type="AlphaFoldDB" id="A0A5M4BAB9"/>
<dbReference type="Pfam" id="PF11818">
    <property type="entry name" value="DUF3340"/>
    <property type="match status" value="1"/>
</dbReference>
<evidence type="ECO:0000259" key="7">
    <source>
        <dbReference type="PROSITE" id="PS50106"/>
    </source>
</evidence>
<accession>A0A5M4BAB9</accession>
<dbReference type="InterPro" id="IPR029045">
    <property type="entry name" value="ClpP/crotonase-like_dom_sf"/>
</dbReference>
<dbReference type="Proteomes" id="UP000398217">
    <property type="component" value="Unassembled WGS sequence"/>
</dbReference>
<dbReference type="GO" id="GO:0030288">
    <property type="term" value="C:outer membrane-bounded periplasmic space"/>
    <property type="evidence" value="ECO:0007669"/>
    <property type="project" value="TreeGrafter"/>
</dbReference>
<dbReference type="CDD" id="cd06782">
    <property type="entry name" value="cpPDZ_CPP-like"/>
    <property type="match status" value="1"/>
</dbReference>
<dbReference type="GO" id="GO:0006508">
    <property type="term" value="P:proteolysis"/>
    <property type="evidence" value="ECO:0007669"/>
    <property type="project" value="UniProtKB-KW"/>
</dbReference>
<keyword evidence="9" id="KW-1185">Reference proteome</keyword>
<dbReference type="PROSITE" id="PS50106">
    <property type="entry name" value="PDZ"/>
    <property type="match status" value="1"/>
</dbReference>
<dbReference type="Pfam" id="PF00595">
    <property type="entry name" value="PDZ"/>
    <property type="match status" value="1"/>
</dbReference>
<dbReference type="Gene3D" id="3.90.226.10">
    <property type="entry name" value="2-enoyl-CoA Hydratase, Chain A, domain 1"/>
    <property type="match status" value="1"/>
</dbReference>
<comment type="similarity">
    <text evidence="1 5">Belongs to the peptidase S41A family.</text>
</comment>
<keyword evidence="4 5" id="KW-0720">Serine protease</keyword>
<keyword evidence="2 5" id="KW-0645">Protease</keyword>
<dbReference type="Pfam" id="PF03572">
    <property type="entry name" value="Peptidase_S41"/>
    <property type="match status" value="1"/>
</dbReference>
<dbReference type="SUPFAM" id="SSF52096">
    <property type="entry name" value="ClpP/crotonase"/>
    <property type="match status" value="1"/>
</dbReference>
<dbReference type="OrthoDB" id="9812068at2"/>
<comment type="caution">
    <text evidence="8">The sequence shown here is derived from an EMBL/GenBank/DDBJ whole genome shotgun (WGS) entry which is preliminary data.</text>
</comment>
<evidence type="ECO:0000313" key="9">
    <source>
        <dbReference type="Proteomes" id="UP000398217"/>
    </source>
</evidence>
<dbReference type="InterPro" id="IPR004447">
    <property type="entry name" value="Peptidase_S41A"/>
</dbReference>
<dbReference type="InterPro" id="IPR005151">
    <property type="entry name" value="Tail-specific_protease"/>
</dbReference>
<proteinExistence type="inferred from homology"/>
<dbReference type="CDD" id="cd07560">
    <property type="entry name" value="Peptidase_S41_CPP"/>
    <property type="match status" value="1"/>
</dbReference>
<sequence length="696" mass="80070">MRNLSISLTLLFISFASCSFVSKKFDDPEKDKLLVEIIQHILTNKHFSPIEINDDFSKQMYKNYIEHLDSQKRYFLQSDINEFKKYETRLDDDLKNDDLTFFNLTYNRLIQRIKEAEEIAKDIFKKPINFSSKETINTDFEKIPYAKNKAELQKRWQKIITFSILSSYVTKEKEEKTKKEKDAKYKVKSEEELRKEATETSEKTLLELFSFFNDMVKEEWFSIYVNSMTETFDPHTNYMAPDIKDNFDRDMSGKFEGIGAQLQKKADGIRITGVMLGGPVWKGKLLEVGDYILKVAQGSEEPVDVVGMRLDNAVKLIKGPKGSEVRLTVKRVDGTIEVVSIIRDMVELEETFAKAAIIEDGDKKYGIINLPKFYIDFKNHRERNAASDVALEIEKLKKENIDGLIIDLRNNGGGSLKAVVELGGLFIKKGPIVQVKSPRGRIDVLSDTDPRIQWDGSLVILVNELSASASEILAAAMQDYKRAIVIGGKQTFGKGTVQSFEDLNNYVRQNSFGDLGALKYTIQKFYRINGGSTQLEGVKSDIIVPDKYKYIDIGERDLTNAMKWDKIDPVQFESWQNQANFNKAIENSNKRIGENTHLKLIDENAKWVKQQQDKNIFPLNHEAYKKVVEKDEEEAKRFKAISDYKSKLKFASLPSEEAKIQGNEDLKLRRDRWHETLQQDVYIDEAVNVLKDLNAK</sequence>
<reference evidence="9" key="1">
    <citation type="journal article" date="2020" name="Int. J. Syst. Evol. Microbiol.">
        <title>Capnocytophaga felis sp. nov. isolated from the feline oral cavity.</title>
        <authorList>
            <person name="Suzuki M."/>
            <person name="Umeda K."/>
            <person name="Kimura M."/>
            <person name="Imaoka K."/>
            <person name="Morikawa S."/>
            <person name="Maeda K."/>
        </authorList>
    </citation>
    <scope>NUCLEOTIDE SEQUENCE [LARGE SCALE GENOMIC DNA]</scope>
    <source>
        <strain evidence="9">KC07070</strain>
    </source>
</reference>
<dbReference type="PROSITE" id="PS51257">
    <property type="entry name" value="PROKAR_LIPOPROTEIN"/>
    <property type="match status" value="1"/>
</dbReference>
<dbReference type="SMART" id="SM00228">
    <property type="entry name" value="PDZ"/>
    <property type="match status" value="1"/>
</dbReference>
<dbReference type="EMBL" id="BLBC01000009">
    <property type="protein sequence ID" value="GET46242.1"/>
    <property type="molecule type" value="Genomic_DNA"/>
</dbReference>
<dbReference type="NCBIfam" id="TIGR00225">
    <property type="entry name" value="prc"/>
    <property type="match status" value="1"/>
</dbReference>
<evidence type="ECO:0000256" key="6">
    <source>
        <dbReference type="SAM" id="SignalP"/>
    </source>
</evidence>
<keyword evidence="6" id="KW-0732">Signal</keyword>
<dbReference type="InterPro" id="IPR001478">
    <property type="entry name" value="PDZ"/>
</dbReference>
<name>A0A5M4BAB9_9FLAO</name>
<dbReference type="RefSeq" id="WP_155284882.1">
    <property type="nucleotide sequence ID" value="NZ_BLBC01000009.1"/>
</dbReference>
<dbReference type="Gene3D" id="2.30.42.10">
    <property type="match status" value="1"/>
</dbReference>
<keyword evidence="3 5" id="KW-0378">Hydrolase</keyword>
<evidence type="ECO:0000256" key="2">
    <source>
        <dbReference type="ARBA" id="ARBA00022670"/>
    </source>
</evidence>
<gene>
    <name evidence="8" type="ORF">RCZ01_15440</name>
</gene>
<dbReference type="Pfam" id="PF17804">
    <property type="entry name" value="TSP_NTD"/>
    <property type="match status" value="1"/>
</dbReference>
<evidence type="ECO:0000256" key="5">
    <source>
        <dbReference type="RuleBase" id="RU004404"/>
    </source>
</evidence>